<dbReference type="Proteomes" id="UP000310016">
    <property type="component" value="Unassembled WGS sequence"/>
</dbReference>
<organism evidence="1 2">
    <name type="scientific">Chitiniphilus eburneus</name>
    <dbReference type="NCBI Taxonomy" id="2571148"/>
    <lineage>
        <taxon>Bacteria</taxon>
        <taxon>Pseudomonadati</taxon>
        <taxon>Pseudomonadota</taxon>
        <taxon>Betaproteobacteria</taxon>
        <taxon>Neisseriales</taxon>
        <taxon>Chitinibacteraceae</taxon>
        <taxon>Chitiniphilus</taxon>
    </lineage>
</organism>
<protein>
    <submittedName>
        <fullName evidence="1">Uncharacterized protein</fullName>
    </submittedName>
</protein>
<dbReference type="AlphaFoldDB" id="A0A4U0QG23"/>
<accession>A0A4U0QG23</accession>
<gene>
    <name evidence="1" type="ORF">FAZ21_07710</name>
</gene>
<dbReference type="EMBL" id="SUMF01000005">
    <property type="protein sequence ID" value="TJZ74834.1"/>
    <property type="molecule type" value="Genomic_DNA"/>
</dbReference>
<proteinExistence type="predicted"/>
<evidence type="ECO:0000313" key="1">
    <source>
        <dbReference type="EMBL" id="TJZ74834.1"/>
    </source>
</evidence>
<reference evidence="1 2" key="1">
    <citation type="submission" date="2019-04" db="EMBL/GenBank/DDBJ databases">
        <title>Chitiniphilus eburnea sp. nov., a novel chitinolytic bacterium isolated from aquaculture sludge.</title>
        <authorList>
            <person name="Sheng M."/>
        </authorList>
    </citation>
    <scope>NUCLEOTIDE SEQUENCE [LARGE SCALE GENOMIC DNA]</scope>
    <source>
        <strain evidence="1 2">HX-2-15</strain>
    </source>
</reference>
<name>A0A4U0QG23_9NEIS</name>
<dbReference type="RefSeq" id="WP_136772688.1">
    <property type="nucleotide sequence ID" value="NZ_CP156074.1"/>
</dbReference>
<comment type="caution">
    <text evidence="1">The sequence shown here is derived from an EMBL/GenBank/DDBJ whole genome shotgun (WGS) entry which is preliminary data.</text>
</comment>
<keyword evidence="2" id="KW-1185">Reference proteome</keyword>
<sequence>MSQAQIYLSIAPLSQHEAGAAAQAVSALGTRVIRLIRQPLGGGMCLAAIEAERSMRSESPVWCLERLAAGIWNELGRYTRITANWQEGEEDEMWWCLEEEDYRRIMSSFRLTTRRRV</sequence>
<evidence type="ECO:0000313" key="2">
    <source>
        <dbReference type="Proteomes" id="UP000310016"/>
    </source>
</evidence>
<dbReference type="OrthoDB" id="8590048at2"/>